<sequence length="243" mass="26221">MEIFGEEHVESFVRDGFVKVTIGSREQGEAAQALLWRQIGLSPDEPEGWREPVVWAADMTGQGPFGELVRSPALAAGLDALCGKGGWQPRGAAGNIPIRFPRRPPADDRGWHLDANAPQPDGSWGVTARSHSLLVLMLFSEVGELDAPTRVRAGSQRDSLGALDDGEVYHYVRAGALVDEASKDRPVALATGSPGDAYLVHPLTVHAAHEHLGDRPRFMAQMPFMLTEPLDPAADTPLGRALR</sequence>
<dbReference type="SUPFAM" id="SSF51197">
    <property type="entry name" value="Clavaminate synthase-like"/>
    <property type="match status" value="1"/>
</dbReference>
<comment type="caution">
    <text evidence="1">The sequence shown here is derived from an EMBL/GenBank/DDBJ whole genome shotgun (WGS) entry which is preliminary data.</text>
</comment>
<gene>
    <name evidence="1" type="ORF">GCM10017600_86730</name>
</gene>
<dbReference type="EMBL" id="BSEV01000046">
    <property type="protein sequence ID" value="GLK15260.1"/>
    <property type="molecule type" value="Genomic_DNA"/>
</dbReference>
<keyword evidence="1" id="KW-0223">Dioxygenase</keyword>
<organism evidence="1 2">
    <name type="scientific">Streptosporangium carneum</name>
    <dbReference type="NCBI Taxonomy" id="47481"/>
    <lineage>
        <taxon>Bacteria</taxon>
        <taxon>Bacillati</taxon>
        <taxon>Actinomycetota</taxon>
        <taxon>Actinomycetes</taxon>
        <taxon>Streptosporangiales</taxon>
        <taxon>Streptosporangiaceae</taxon>
        <taxon>Streptosporangium</taxon>
    </lineage>
</organism>
<reference evidence="1" key="1">
    <citation type="journal article" date="2014" name="Int. J. Syst. Evol. Microbiol.">
        <title>Complete genome sequence of Corynebacterium casei LMG S-19264T (=DSM 44701T), isolated from a smear-ripened cheese.</title>
        <authorList>
            <consortium name="US DOE Joint Genome Institute (JGI-PGF)"/>
            <person name="Walter F."/>
            <person name="Albersmeier A."/>
            <person name="Kalinowski J."/>
            <person name="Ruckert C."/>
        </authorList>
    </citation>
    <scope>NUCLEOTIDE SEQUENCE</scope>
    <source>
        <strain evidence="1">VKM Ac-2007</strain>
    </source>
</reference>
<dbReference type="Pfam" id="PF05721">
    <property type="entry name" value="PhyH"/>
    <property type="match status" value="1"/>
</dbReference>
<protein>
    <submittedName>
        <fullName evidence="1">Phytanoyl-CoA dioxygenase</fullName>
    </submittedName>
</protein>
<evidence type="ECO:0000313" key="1">
    <source>
        <dbReference type="EMBL" id="GLK15260.1"/>
    </source>
</evidence>
<reference evidence="1" key="2">
    <citation type="submission" date="2023-01" db="EMBL/GenBank/DDBJ databases">
        <authorList>
            <person name="Sun Q."/>
            <person name="Evtushenko L."/>
        </authorList>
    </citation>
    <scope>NUCLEOTIDE SEQUENCE</scope>
    <source>
        <strain evidence="1">VKM Ac-2007</strain>
    </source>
</reference>
<evidence type="ECO:0000313" key="2">
    <source>
        <dbReference type="Proteomes" id="UP001143474"/>
    </source>
</evidence>
<name>A0A9W6ID22_9ACTN</name>
<proteinExistence type="predicted"/>
<dbReference type="InterPro" id="IPR008775">
    <property type="entry name" value="Phytyl_CoA_dOase-like"/>
</dbReference>
<dbReference type="RefSeq" id="WP_271223480.1">
    <property type="nucleotide sequence ID" value="NZ_BAAAVD010000060.1"/>
</dbReference>
<dbReference type="GO" id="GO:0016706">
    <property type="term" value="F:2-oxoglutarate-dependent dioxygenase activity"/>
    <property type="evidence" value="ECO:0007669"/>
    <property type="project" value="UniProtKB-ARBA"/>
</dbReference>
<dbReference type="Proteomes" id="UP001143474">
    <property type="component" value="Unassembled WGS sequence"/>
</dbReference>
<keyword evidence="1" id="KW-0560">Oxidoreductase</keyword>
<keyword evidence="2" id="KW-1185">Reference proteome</keyword>
<dbReference type="Gene3D" id="2.60.120.620">
    <property type="entry name" value="q2cbj1_9rhob like domain"/>
    <property type="match status" value="1"/>
</dbReference>
<accession>A0A9W6ID22</accession>
<dbReference type="AlphaFoldDB" id="A0A9W6ID22"/>